<protein>
    <submittedName>
        <fullName evidence="2">Nicotinamide riboside kinase</fullName>
    </submittedName>
</protein>
<reference evidence="2 3" key="1">
    <citation type="submission" date="2018-02" db="EMBL/GenBank/DDBJ databases">
        <title>Genomic Encyclopedia of Archaeal and Bacterial Type Strains, Phase II (KMG-II): from individual species to whole genera.</title>
        <authorList>
            <person name="Goeker M."/>
        </authorList>
    </citation>
    <scope>NUCLEOTIDE SEQUENCE [LARGE SCALE GENOMIC DNA]</scope>
    <source>
        <strain evidence="2 3">DSM 29526</strain>
    </source>
</reference>
<accession>A0A2S6I502</accession>
<evidence type="ECO:0000313" key="3">
    <source>
        <dbReference type="Proteomes" id="UP000237662"/>
    </source>
</evidence>
<gene>
    <name evidence="2" type="ORF">CLV84_3176</name>
</gene>
<dbReference type="OrthoDB" id="9151999at2"/>
<dbReference type="AlphaFoldDB" id="A0A2S6I502"/>
<proteinExistence type="predicted"/>
<dbReference type="Proteomes" id="UP000237662">
    <property type="component" value="Unassembled WGS sequence"/>
</dbReference>
<keyword evidence="2" id="KW-0808">Transferase</keyword>
<comment type="caution">
    <text evidence="2">The sequence shown here is derived from an EMBL/GenBank/DDBJ whole genome shotgun (WGS) entry which is preliminary data.</text>
</comment>
<keyword evidence="2" id="KW-0418">Kinase</keyword>
<feature type="domain" description="NadR/Ttd14 AAA" evidence="1">
    <location>
        <begin position="2"/>
        <end position="142"/>
    </location>
</feature>
<name>A0A2S6I502_9BACT</name>
<dbReference type="PANTHER" id="PTHR37512:SF1">
    <property type="entry name" value="NADR_TTD14 AAA DOMAIN-CONTAINING PROTEIN"/>
    <property type="match status" value="1"/>
</dbReference>
<keyword evidence="3" id="KW-1185">Reference proteome</keyword>
<dbReference type="EMBL" id="PTJC01000006">
    <property type="protein sequence ID" value="PPK86253.1"/>
    <property type="molecule type" value="Genomic_DNA"/>
</dbReference>
<dbReference type="SUPFAM" id="SSF52540">
    <property type="entry name" value="P-loop containing nucleoside triphosphate hydrolases"/>
    <property type="match status" value="1"/>
</dbReference>
<organism evidence="2 3">
    <name type="scientific">Neolewinella xylanilytica</name>
    <dbReference type="NCBI Taxonomy" id="1514080"/>
    <lineage>
        <taxon>Bacteria</taxon>
        <taxon>Pseudomonadati</taxon>
        <taxon>Bacteroidota</taxon>
        <taxon>Saprospiria</taxon>
        <taxon>Saprospirales</taxon>
        <taxon>Lewinellaceae</taxon>
        <taxon>Neolewinella</taxon>
    </lineage>
</organism>
<dbReference type="RefSeq" id="WP_104420703.1">
    <property type="nucleotide sequence ID" value="NZ_PTJC01000006.1"/>
</dbReference>
<evidence type="ECO:0000259" key="1">
    <source>
        <dbReference type="Pfam" id="PF13521"/>
    </source>
</evidence>
<dbReference type="InterPro" id="IPR027417">
    <property type="entry name" value="P-loop_NTPase"/>
</dbReference>
<dbReference type="Pfam" id="PF13521">
    <property type="entry name" value="AAA_28"/>
    <property type="match status" value="1"/>
</dbReference>
<dbReference type="PANTHER" id="PTHR37512">
    <property type="entry name" value="TRIFUNCTIONAL NAD BIOSYNTHESIS/REGULATOR PROTEIN NADR"/>
    <property type="match status" value="1"/>
</dbReference>
<dbReference type="InterPro" id="IPR052735">
    <property type="entry name" value="NAD_biosynth-regulator"/>
</dbReference>
<dbReference type="GO" id="GO:0016301">
    <property type="term" value="F:kinase activity"/>
    <property type="evidence" value="ECO:0007669"/>
    <property type="project" value="UniProtKB-KW"/>
</dbReference>
<dbReference type="InterPro" id="IPR038727">
    <property type="entry name" value="NadR/Ttd14_AAA_dom"/>
</dbReference>
<evidence type="ECO:0000313" key="2">
    <source>
        <dbReference type="EMBL" id="PPK86253.1"/>
    </source>
</evidence>
<sequence>MKVLITGPESSGKSSLSRSLAWCLDGIFVAEQAREYLHGLDREYTFPDLAAIWSAQLNTETQAERSGASTLICDTGPEVIYIWSLVKFGRVAPAVEDAMRSRCYDLTLLCTPDLPWEADALREAPDANDRWALFERYRTLLPHAIIIRGDDRIRQALQAVSGIR</sequence>
<dbReference type="Gene3D" id="3.40.50.300">
    <property type="entry name" value="P-loop containing nucleotide triphosphate hydrolases"/>
    <property type="match status" value="1"/>
</dbReference>